<keyword evidence="6" id="KW-0479">Metal-binding</keyword>
<comment type="subunit">
    <text evidence="6">Monomer.</text>
</comment>
<keyword evidence="6" id="KW-0235">DNA replication</keyword>
<dbReference type="PANTHER" id="PTHR11076:SF35">
    <property type="entry name" value="DNA REPAIR PROTEIN HOMOLOG YOBH"/>
    <property type="match status" value="1"/>
</dbReference>
<protein>
    <recommendedName>
        <fullName evidence="6">DNA polymerase IV</fullName>
        <shortName evidence="6">Pol IV</shortName>
        <ecNumber evidence="6">2.7.7.7</ecNumber>
    </recommendedName>
</protein>
<dbReference type="Pfam" id="PF11799">
    <property type="entry name" value="IMS_C"/>
    <property type="match status" value="1"/>
</dbReference>
<organism evidence="8">
    <name type="scientific">uncultured Eubacteriales bacterium</name>
    <dbReference type="NCBI Taxonomy" id="172733"/>
    <lineage>
        <taxon>Bacteria</taxon>
        <taxon>Bacillati</taxon>
        <taxon>Bacillota</taxon>
        <taxon>Clostridia</taxon>
        <taxon>Eubacteriales</taxon>
        <taxon>environmental samples</taxon>
    </lineage>
</organism>
<keyword evidence="3 6" id="KW-0548">Nucleotidyltransferase</keyword>
<dbReference type="CDD" id="cd03586">
    <property type="entry name" value="PolY_Pol_IV_kappa"/>
    <property type="match status" value="1"/>
</dbReference>
<accession>A0A212JU45</accession>
<dbReference type="InterPro" id="IPR001126">
    <property type="entry name" value="UmuC"/>
</dbReference>
<comment type="subcellular location">
    <subcellularLocation>
        <location evidence="6">Cytoplasm</location>
    </subcellularLocation>
</comment>
<comment type="catalytic activity">
    <reaction evidence="6">
        <text>DNA(n) + a 2'-deoxyribonucleoside 5'-triphosphate = DNA(n+1) + diphosphate</text>
        <dbReference type="Rhea" id="RHEA:22508"/>
        <dbReference type="Rhea" id="RHEA-COMP:17339"/>
        <dbReference type="Rhea" id="RHEA-COMP:17340"/>
        <dbReference type="ChEBI" id="CHEBI:33019"/>
        <dbReference type="ChEBI" id="CHEBI:61560"/>
        <dbReference type="ChEBI" id="CHEBI:173112"/>
        <dbReference type="EC" id="2.7.7.7"/>
    </reaction>
</comment>
<feature type="binding site" evidence="6">
    <location>
        <position position="9"/>
    </location>
    <ligand>
        <name>Mg(2+)</name>
        <dbReference type="ChEBI" id="CHEBI:18420"/>
    </ligand>
</feature>
<dbReference type="GO" id="GO:0006261">
    <property type="term" value="P:DNA-templated DNA replication"/>
    <property type="evidence" value="ECO:0007669"/>
    <property type="project" value="UniProtKB-UniRule"/>
</dbReference>
<dbReference type="GO" id="GO:0003887">
    <property type="term" value="F:DNA-directed DNA polymerase activity"/>
    <property type="evidence" value="ECO:0007669"/>
    <property type="project" value="UniProtKB-UniRule"/>
</dbReference>
<dbReference type="NCBIfam" id="NF002677">
    <property type="entry name" value="PRK02406.1"/>
    <property type="match status" value="1"/>
</dbReference>
<keyword evidence="6 8" id="KW-0808">Transferase</keyword>
<dbReference type="InterPro" id="IPR022880">
    <property type="entry name" value="DNApol_IV"/>
</dbReference>
<keyword evidence="6" id="KW-0963">Cytoplasm</keyword>
<dbReference type="Gene3D" id="3.30.70.270">
    <property type="match status" value="1"/>
</dbReference>
<evidence type="ECO:0000256" key="4">
    <source>
        <dbReference type="ARBA" id="ARBA00022763"/>
    </source>
</evidence>
<comment type="similarity">
    <text evidence="1 6">Belongs to the DNA polymerase type-Y family.</text>
</comment>
<keyword evidence="6" id="KW-0238">DNA-binding</keyword>
<feature type="domain" description="UmuC" evidence="7">
    <location>
        <begin position="5"/>
        <end position="187"/>
    </location>
</feature>
<dbReference type="EC" id="2.7.7.7" evidence="6"/>
<dbReference type="PANTHER" id="PTHR11076">
    <property type="entry name" value="DNA REPAIR POLYMERASE UMUC / TRANSFERASE FAMILY MEMBER"/>
    <property type="match status" value="1"/>
</dbReference>
<dbReference type="GO" id="GO:0005829">
    <property type="term" value="C:cytosol"/>
    <property type="evidence" value="ECO:0007669"/>
    <property type="project" value="TreeGrafter"/>
</dbReference>
<feature type="binding site" evidence="6">
    <location>
        <position position="105"/>
    </location>
    <ligand>
        <name>Mg(2+)</name>
        <dbReference type="ChEBI" id="CHEBI:18420"/>
    </ligand>
</feature>
<dbReference type="GO" id="GO:0042276">
    <property type="term" value="P:error-prone translesion synthesis"/>
    <property type="evidence" value="ECO:0007669"/>
    <property type="project" value="TreeGrafter"/>
</dbReference>
<evidence type="ECO:0000256" key="5">
    <source>
        <dbReference type="ARBA" id="ARBA00022932"/>
    </source>
</evidence>
<keyword evidence="4 6" id="KW-0227">DNA damage</keyword>
<dbReference type="InterPro" id="IPR043128">
    <property type="entry name" value="Rev_trsase/Diguanyl_cyclase"/>
</dbReference>
<proteinExistence type="inferred from homology"/>
<dbReference type="InterPro" id="IPR050116">
    <property type="entry name" value="DNA_polymerase-Y"/>
</dbReference>
<keyword evidence="6" id="KW-0460">Magnesium</keyword>
<dbReference type="GO" id="GO:0000287">
    <property type="term" value="F:magnesium ion binding"/>
    <property type="evidence" value="ECO:0007669"/>
    <property type="project" value="UniProtKB-UniRule"/>
</dbReference>
<evidence type="ECO:0000256" key="6">
    <source>
        <dbReference type="HAMAP-Rule" id="MF_01113"/>
    </source>
</evidence>
<gene>
    <name evidence="6 8" type="primary">dinB</name>
    <name evidence="8" type="ORF">KL86CLO1_11712</name>
</gene>
<dbReference type="Pfam" id="PF00817">
    <property type="entry name" value="IMS"/>
    <property type="match status" value="1"/>
</dbReference>
<dbReference type="GO" id="GO:0006281">
    <property type="term" value="P:DNA repair"/>
    <property type="evidence" value="ECO:0007669"/>
    <property type="project" value="UniProtKB-UniRule"/>
</dbReference>
<dbReference type="PROSITE" id="PS50173">
    <property type="entry name" value="UMUC"/>
    <property type="match status" value="1"/>
</dbReference>
<dbReference type="InterPro" id="IPR043502">
    <property type="entry name" value="DNA/RNA_pol_sf"/>
</dbReference>
<dbReference type="GO" id="GO:0003684">
    <property type="term" value="F:damaged DNA binding"/>
    <property type="evidence" value="ECO:0007669"/>
    <property type="project" value="InterPro"/>
</dbReference>
<evidence type="ECO:0000313" key="8">
    <source>
        <dbReference type="EMBL" id="SBW02907.1"/>
    </source>
</evidence>
<sequence length="414" mass="45402">MERTILHSDLNNFYASVECRDNPSLHGKPVAVCGDPAARHGIVLAKSQEAKKYGVSTGQAIWQAKQCCPDLVVVPPHYDRYLEVSAATRAIYESYTDQVEPFGLDECWLDVGGSLSLFGPGDAIADDIRARIKHELGLTVSVGVSFNKVFAKLGSDYRKPDATTVITKENYKDMVWALPVNNLLYVGPATEAKLGQYGVRTIGDLARSSVEFMSIVLGKNGAMLWRFANGLDSSGVSTYYTAPPIKSIGNSTTAPRDLATDDDVKITMFALCESVAARLREQNSACSTVSVGIRDTSLLWYVRQTKLYRPVCDSTSIFNAAFGLFQANRPVLAARSLSVSATGLSIAEESPQLSMFPEDNKALRRTDLEHAVDKMRRKYGYASIRRGIQLVHPELDLDAKRDHIVHPIGFLGTL</sequence>
<evidence type="ECO:0000259" key="7">
    <source>
        <dbReference type="PROSITE" id="PS50173"/>
    </source>
</evidence>
<dbReference type="HAMAP" id="MF_01113">
    <property type="entry name" value="DNApol_IV"/>
    <property type="match status" value="1"/>
</dbReference>
<evidence type="ECO:0000256" key="3">
    <source>
        <dbReference type="ARBA" id="ARBA00022695"/>
    </source>
</evidence>
<reference evidence="8" key="1">
    <citation type="submission" date="2016-04" db="EMBL/GenBank/DDBJ databases">
        <authorList>
            <person name="Evans L.H."/>
            <person name="Alamgir A."/>
            <person name="Owens N."/>
            <person name="Weber N.D."/>
            <person name="Virtaneva K."/>
            <person name="Barbian K."/>
            <person name="Babar A."/>
            <person name="Rosenke K."/>
        </authorList>
    </citation>
    <scope>NUCLEOTIDE SEQUENCE</scope>
    <source>
        <strain evidence="8">86</strain>
    </source>
</reference>
<feature type="site" description="Substrate discrimination" evidence="6">
    <location>
        <position position="14"/>
    </location>
</feature>
<dbReference type="AlphaFoldDB" id="A0A212JU45"/>
<dbReference type="Gene3D" id="3.40.1170.60">
    <property type="match status" value="1"/>
</dbReference>
<dbReference type="InterPro" id="IPR017961">
    <property type="entry name" value="DNA_pol_Y-fam_little_finger"/>
</dbReference>
<comment type="function">
    <text evidence="6">Poorly processive, error-prone DNA polymerase involved in untargeted mutagenesis. Copies undamaged DNA at stalled replication forks, which arise in vivo from mismatched or misaligned primer ends. These misaligned primers can be extended by PolIV. Exhibits no 3'-5' exonuclease (proofreading) activity. May be involved in translesional synthesis, in conjunction with the beta clamp from PolIII.</text>
</comment>
<evidence type="ECO:0000256" key="2">
    <source>
        <dbReference type="ARBA" id="ARBA00022457"/>
    </source>
</evidence>
<comment type="cofactor">
    <cofactor evidence="6">
        <name>Mg(2+)</name>
        <dbReference type="ChEBI" id="CHEBI:18420"/>
    </cofactor>
    <text evidence="6">Binds 2 magnesium ions per subunit.</text>
</comment>
<dbReference type="Gene3D" id="3.30.1490.100">
    <property type="entry name" value="DNA polymerase, Y-family, little finger domain"/>
    <property type="match status" value="1"/>
</dbReference>
<keyword evidence="2 6" id="KW-0515">Mutator protein</keyword>
<dbReference type="SUPFAM" id="SSF100879">
    <property type="entry name" value="Lesion bypass DNA polymerase (Y-family), little finger domain"/>
    <property type="match status" value="1"/>
</dbReference>
<dbReference type="GO" id="GO:0009432">
    <property type="term" value="P:SOS response"/>
    <property type="evidence" value="ECO:0007669"/>
    <property type="project" value="TreeGrafter"/>
</dbReference>
<dbReference type="SUPFAM" id="SSF56672">
    <property type="entry name" value="DNA/RNA polymerases"/>
    <property type="match status" value="1"/>
</dbReference>
<dbReference type="Gene3D" id="1.10.150.20">
    <property type="entry name" value="5' to 3' exonuclease, C-terminal subdomain"/>
    <property type="match status" value="1"/>
</dbReference>
<dbReference type="EMBL" id="FLUN01000001">
    <property type="protein sequence ID" value="SBW02907.1"/>
    <property type="molecule type" value="Genomic_DNA"/>
</dbReference>
<name>A0A212JU45_9FIRM</name>
<feature type="active site" evidence="6">
    <location>
        <position position="106"/>
    </location>
</feature>
<dbReference type="InterPro" id="IPR036775">
    <property type="entry name" value="DNA_pol_Y-fam_lit_finger_sf"/>
</dbReference>
<keyword evidence="5 6" id="KW-0239">DNA-directed DNA polymerase</keyword>
<keyword evidence="6" id="KW-0234">DNA repair</keyword>
<evidence type="ECO:0000256" key="1">
    <source>
        <dbReference type="ARBA" id="ARBA00010945"/>
    </source>
</evidence>